<dbReference type="AlphaFoldDB" id="A0A564Y781"/>
<evidence type="ECO:0000313" key="1">
    <source>
        <dbReference type="EMBL" id="VUZ42628.1"/>
    </source>
</evidence>
<protein>
    <submittedName>
        <fullName evidence="1">Uncharacterized protein</fullName>
    </submittedName>
</protein>
<dbReference type="Proteomes" id="UP000321570">
    <property type="component" value="Unassembled WGS sequence"/>
</dbReference>
<evidence type="ECO:0000313" key="2">
    <source>
        <dbReference type="Proteomes" id="UP000321570"/>
    </source>
</evidence>
<name>A0A564Y781_HYMDI</name>
<organism evidence="1 2">
    <name type="scientific">Hymenolepis diminuta</name>
    <name type="common">Rat tapeworm</name>
    <dbReference type="NCBI Taxonomy" id="6216"/>
    <lineage>
        <taxon>Eukaryota</taxon>
        <taxon>Metazoa</taxon>
        <taxon>Spiralia</taxon>
        <taxon>Lophotrochozoa</taxon>
        <taxon>Platyhelminthes</taxon>
        <taxon>Cestoda</taxon>
        <taxon>Eucestoda</taxon>
        <taxon>Cyclophyllidea</taxon>
        <taxon>Hymenolepididae</taxon>
        <taxon>Hymenolepis</taxon>
    </lineage>
</organism>
<keyword evidence="2" id="KW-1185">Reference proteome</keyword>
<accession>A0A564Y781</accession>
<sequence length="87" mass="10034">MVTISTMRRPERTLDYVITNNSDQEGLISYSRTACDPPMCNDAKETIKILYSLYHRDSMAFPSSPRQSRNKDEGLSNLRTVVLHLRK</sequence>
<proteinExistence type="predicted"/>
<dbReference type="EMBL" id="CABIJS010000089">
    <property type="protein sequence ID" value="VUZ42628.1"/>
    <property type="molecule type" value="Genomic_DNA"/>
</dbReference>
<reference evidence="1 2" key="1">
    <citation type="submission" date="2019-07" db="EMBL/GenBank/DDBJ databases">
        <authorList>
            <person name="Jastrzebski P J."/>
            <person name="Paukszto L."/>
            <person name="Jastrzebski P J."/>
        </authorList>
    </citation>
    <scope>NUCLEOTIDE SEQUENCE [LARGE SCALE GENOMIC DNA]</scope>
    <source>
        <strain evidence="1 2">WMS-il1</strain>
    </source>
</reference>
<gene>
    <name evidence="1" type="ORF">WMSIL1_LOCUS3085</name>
</gene>